<organism evidence="2 3">
    <name type="scientific">Tanacetum coccineum</name>
    <dbReference type="NCBI Taxonomy" id="301880"/>
    <lineage>
        <taxon>Eukaryota</taxon>
        <taxon>Viridiplantae</taxon>
        <taxon>Streptophyta</taxon>
        <taxon>Embryophyta</taxon>
        <taxon>Tracheophyta</taxon>
        <taxon>Spermatophyta</taxon>
        <taxon>Magnoliopsida</taxon>
        <taxon>eudicotyledons</taxon>
        <taxon>Gunneridae</taxon>
        <taxon>Pentapetalae</taxon>
        <taxon>asterids</taxon>
        <taxon>campanulids</taxon>
        <taxon>Asterales</taxon>
        <taxon>Asteraceae</taxon>
        <taxon>Asteroideae</taxon>
        <taxon>Anthemideae</taxon>
        <taxon>Anthemidinae</taxon>
        <taxon>Tanacetum</taxon>
    </lineage>
</organism>
<reference evidence="2" key="1">
    <citation type="journal article" date="2022" name="Int. J. Mol. Sci.">
        <title>Draft Genome of Tanacetum Coccineum: Genomic Comparison of Closely Related Tanacetum-Family Plants.</title>
        <authorList>
            <person name="Yamashiro T."/>
            <person name="Shiraishi A."/>
            <person name="Nakayama K."/>
            <person name="Satake H."/>
        </authorList>
    </citation>
    <scope>NUCLEOTIDE SEQUENCE</scope>
</reference>
<evidence type="ECO:0000313" key="3">
    <source>
        <dbReference type="Proteomes" id="UP001151760"/>
    </source>
</evidence>
<protein>
    <submittedName>
        <fullName evidence="2">Uncharacterized protein</fullName>
    </submittedName>
</protein>
<proteinExistence type="predicted"/>
<comment type="caution">
    <text evidence="2">The sequence shown here is derived from an EMBL/GenBank/DDBJ whole genome shotgun (WGS) entry which is preliminary data.</text>
</comment>
<gene>
    <name evidence="2" type="ORF">Tco_0838668</name>
</gene>
<evidence type="ECO:0000256" key="1">
    <source>
        <dbReference type="SAM" id="MobiDB-lite"/>
    </source>
</evidence>
<evidence type="ECO:0000313" key="2">
    <source>
        <dbReference type="EMBL" id="GJT04206.1"/>
    </source>
</evidence>
<keyword evidence="3" id="KW-1185">Reference proteome</keyword>
<sequence>MPCGTTQVVTRGHLIIWYEVLFIVCRSEVWSPRQSLVYEVRRSRVLEVDVAHCDWWIQLQTAGGYEVQRIENKAKTSSGNLARVKVINQEVESSNPRLAWSEYFPSGDTWPTQVVPRGGPDPDPDPTRPDPLVDWRSTTIDQWSAVVRGTIHPRWQYEVAKNVRWQYEVATAGQSTRVILRVSDRGRRVSVRGNHMAIMRRLVECKKTKIPSDLFWTSVSPIVSTLFVEQFWTTTKSRTVNNTSYIDATVAGKPVTISEASIRSDLVFDDADGIDSLNNQAIFDNIQLMGQMNANDKNGLGYGTQMDEMSNKFETDSEISMSIFEVRSSDEEITSANDRFSKADGYHVVPPPITGNFLTQELTYHLQLKKKFKMLAKDDVVANICRQRFCRGNFKRRNVEKFPVNKEQIVLHDTIAAQRKFLAQTHGLKLIEIKLLQESAEITHNDESYLKHMKRQIKELKKDPKRDGLSKTKLQGRRYNKWYLLNEKVTDAEFIDSEIHGDKNTLLIGCTKVSSPVVELLVVYRVNVVTQKSTPEDYWLILLGRLEDYDGILIQKENDQVIAPGTINRMGDCAEELLQQMLDLGLEVEKESNDALTIGKIH</sequence>
<feature type="region of interest" description="Disordered" evidence="1">
    <location>
        <begin position="109"/>
        <end position="129"/>
    </location>
</feature>
<name>A0ABQ5ANG3_9ASTR</name>
<accession>A0ABQ5ANG3</accession>
<dbReference type="EMBL" id="BQNB010012492">
    <property type="protein sequence ID" value="GJT04206.1"/>
    <property type="molecule type" value="Genomic_DNA"/>
</dbReference>
<dbReference type="Proteomes" id="UP001151760">
    <property type="component" value="Unassembled WGS sequence"/>
</dbReference>
<reference evidence="2" key="2">
    <citation type="submission" date="2022-01" db="EMBL/GenBank/DDBJ databases">
        <authorList>
            <person name="Yamashiro T."/>
            <person name="Shiraishi A."/>
            <person name="Satake H."/>
            <person name="Nakayama K."/>
        </authorList>
    </citation>
    <scope>NUCLEOTIDE SEQUENCE</scope>
</reference>